<accession>A0A2P2NVL3</accession>
<dbReference type="EMBL" id="GGEC01065985">
    <property type="protein sequence ID" value="MBX46469.1"/>
    <property type="molecule type" value="Transcribed_RNA"/>
</dbReference>
<name>A0A2P2NVL3_RHIMU</name>
<reference evidence="1" key="1">
    <citation type="submission" date="2018-02" db="EMBL/GenBank/DDBJ databases">
        <title>Rhizophora mucronata_Transcriptome.</title>
        <authorList>
            <person name="Meera S.P."/>
            <person name="Sreeshan A."/>
            <person name="Augustine A."/>
        </authorList>
    </citation>
    <scope>NUCLEOTIDE SEQUENCE</scope>
    <source>
        <tissue evidence="1">Leaf</tissue>
    </source>
</reference>
<proteinExistence type="predicted"/>
<sequence length="12" mass="1433">MVTRELTRKSVL</sequence>
<organism evidence="1">
    <name type="scientific">Rhizophora mucronata</name>
    <name type="common">Asiatic mangrove</name>
    <dbReference type="NCBI Taxonomy" id="61149"/>
    <lineage>
        <taxon>Eukaryota</taxon>
        <taxon>Viridiplantae</taxon>
        <taxon>Streptophyta</taxon>
        <taxon>Embryophyta</taxon>
        <taxon>Tracheophyta</taxon>
        <taxon>Spermatophyta</taxon>
        <taxon>Magnoliopsida</taxon>
        <taxon>eudicotyledons</taxon>
        <taxon>Gunneridae</taxon>
        <taxon>Pentapetalae</taxon>
        <taxon>rosids</taxon>
        <taxon>fabids</taxon>
        <taxon>Malpighiales</taxon>
        <taxon>Rhizophoraceae</taxon>
        <taxon>Rhizophora</taxon>
    </lineage>
</organism>
<protein>
    <submittedName>
        <fullName evidence="1">Uncharacterized protein</fullName>
    </submittedName>
</protein>
<evidence type="ECO:0000313" key="1">
    <source>
        <dbReference type="EMBL" id="MBX46469.1"/>
    </source>
</evidence>